<dbReference type="EMBL" id="BASG01000029">
    <property type="protein sequence ID" value="GAD14391.1"/>
    <property type="molecule type" value="Genomic_DNA"/>
</dbReference>
<dbReference type="InterPro" id="IPR036291">
    <property type="entry name" value="NAD(P)-bd_dom_sf"/>
</dbReference>
<dbReference type="Pfam" id="PF13561">
    <property type="entry name" value="adh_short_C2"/>
    <property type="match status" value="1"/>
</dbReference>
<accession>U2WUF4</accession>
<dbReference type="SUPFAM" id="SSF51735">
    <property type="entry name" value="NAD(P)-binding Rossmann-fold domains"/>
    <property type="match status" value="1"/>
</dbReference>
<name>U2WUF4_GEOKU</name>
<reference evidence="2" key="1">
    <citation type="journal article" date="2013" name="Genome">
        <title>Draft Genome Sequence of Geobacillus kaustophilus GBlys, a Lysogenic Strain with Bacteriophage phiOH2.</title>
        <authorList>
            <person name="Doi K."/>
            <person name="Mori K."/>
            <person name="Martono H."/>
            <person name="Nagayoshi Y."/>
            <person name="Fujino Y."/>
            <person name="Tashiro K."/>
            <person name="Kuhara S."/>
            <person name="Ohshima T."/>
        </authorList>
    </citation>
    <scope>NUCLEOTIDE SEQUENCE [LARGE SCALE GENOMIC DNA]</scope>
    <source>
        <strain evidence="2">GBlys</strain>
    </source>
</reference>
<organism evidence="1 2">
    <name type="scientific">Geobacillus kaustophilus GBlys</name>
    <dbReference type="NCBI Taxonomy" id="1337888"/>
    <lineage>
        <taxon>Bacteria</taxon>
        <taxon>Bacillati</taxon>
        <taxon>Bacillota</taxon>
        <taxon>Bacilli</taxon>
        <taxon>Bacillales</taxon>
        <taxon>Anoxybacillaceae</taxon>
        <taxon>Geobacillus</taxon>
        <taxon>Geobacillus thermoleovorans group</taxon>
    </lineage>
</organism>
<dbReference type="AlphaFoldDB" id="U2WUF4"/>
<dbReference type="InterPro" id="IPR002347">
    <property type="entry name" value="SDR_fam"/>
</dbReference>
<gene>
    <name evidence="1" type="ORF">GBL_2608</name>
</gene>
<protein>
    <submittedName>
        <fullName evidence="1">D-mannonate oxidoreductase</fullName>
    </submittedName>
</protein>
<sequence length="71" mass="7742">MTKQNEHLLKQPDGSYSERTKKILAHTPMGRLGRPEDLLGTLLWLVDDQTSGFVTGTVIPVDGGFLAYAGV</sequence>
<evidence type="ECO:0000313" key="2">
    <source>
        <dbReference type="Proteomes" id="UP000016424"/>
    </source>
</evidence>
<comment type="caution">
    <text evidence="1">The sequence shown here is derived from an EMBL/GenBank/DDBJ whole genome shotgun (WGS) entry which is preliminary data.</text>
</comment>
<evidence type="ECO:0000313" key="1">
    <source>
        <dbReference type="EMBL" id="GAD14391.1"/>
    </source>
</evidence>
<dbReference type="Proteomes" id="UP000016424">
    <property type="component" value="Unassembled WGS sequence"/>
</dbReference>
<dbReference type="Gene3D" id="3.40.50.720">
    <property type="entry name" value="NAD(P)-binding Rossmann-like Domain"/>
    <property type="match status" value="1"/>
</dbReference>
<proteinExistence type="predicted"/>